<dbReference type="RefSeq" id="WP_240171165.1">
    <property type="nucleotide sequence ID" value="NZ_CP092365.1"/>
</dbReference>
<keyword evidence="3" id="KW-1185">Reference proteome</keyword>
<name>A0ABY3U581_9MYCO</name>
<dbReference type="Proteomes" id="UP001055200">
    <property type="component" value="Chromosome"/>
</dbReference>
<dbReference type="Pfam" id="PF14258">
    <property type="entry name" value="DUF4350"/>
    <property type="match status" value="1"/>
</dbReference>
<proteinExistence type="predicted"/>
<evidence type="ECO:0000259" key="1">
    <source>
        <dbReference type="Pfam" id="PF14258"/>
    </source>
</evidence>
<dbReference type="EMBL" id="CP092365">
    <property type="protein sequence ID" value="ULN52906.1"/>
    <property type="molecule type" value="Genomic_DNA"/>
</dbReference>
<feature type="domain" description="DUF4350" evidence="1">
    <location>
        <begin position="52"/>
        <end position="220"/>
    </location>
</feature>
<sequence>MSAAVSAPPPRRRRHRVWAAALLAVIAVSVLTIAAMTLTAARPGGRMNPAATEDQGAHALVALLRDRGVAVEVAADVDAVEAAARPDTLLLIAETWRIHDPALLQRLADTDGDRLLVEPTPRALAALAPQLVRGHPRSGVAEPDCPLAAATRAGAADWGRSATYRARSTPDSAPAITGCYDGALVRYRDAGRTITVAGSADILLNDGLLREGNAALAMNLAGQQPRLLWYAPQHPLGIPSQTTTTAELIPDAVPWLLAQLILTVGLVALWKGRRLGAPVTETLPVVVRASETVEGRGRLYRAQRARDRAADNLRTATLGRLVPRLGLDAAAPAATVTAAVAQRSGLGPQTVGPLLFGTPPDTDADLLHLARALDDLEGWVTHS</sequence>
<evidence type="ECO:0000313" key="2">
    <source>
        <dbReference type="EMBL" id="ULN52906.1"/>
    </source>
</evidence>
<organism evidence="2 3">
    <name type="scientific">Mycolicibacillus parakoreensis</name>
    <dbReference type="NCBI Taxonomy" id="1069221"/>
    <lineage>
        <taxon>Bacteria</taxon>
        <taxon>Bacillati</taxon>
        <taxon>Actinomycetota</taxon>
        <taxon>Actinomycetes</taxon>
        <taxon>Mycobacteriales</taxon>
        <taxon>Mycobacteriaceae</taxon>
        <taxon>Mycolicibacillus</taxon>
    </lineage>
</organism>
<dbReference type="InterPro" id="IPR025646">
    <property type="entry name" value="DUF4350"/>
</dbReference>
<protein>
    <recommendedName>
        <fullName evidence="1">DUF4350 domain-containing protein</fullName>
    </recommendedName>
</protein>
<accession>A0ABY3U581</accession>
<gene>
    <name evidence="2" type="ORF">MIU77_00475</name>
</gene>
<evidence type="ECO:0000313" key="3">
    <source>
        <dbReference type="Proteomes" id="UP001055200"/>
    </source>
</evidence>
<reference evidence="2" key="1">
    <citation type="submission" date="2022-08" db="EMBL/GenBank/DDBJ databases">
        <title>Complete genome sequence of 14 non-tuberculosis mycobacteria type-strains.</title>
        <authorList>
            <person name="Igarashi Y."/>
            <person name="Osugi A."/>
            <person name="Mitarai S."/>
        </authorList>
    </citation>
    <scope>NUCLEOTIDE SEQUENCE</scope>
    <source>
        <strain evidence="2">DSM 45575</strain>
    </source>
</reference>